<feature type="binding site" evidence="12">
    <location>
        <position position="65"/>
    </location>
    <ligand>
        <name>Mg(2+)</name>
        <dbReference type="ChEBI" id="CHEBI:18420"/>
        <label>1</label>
    </ligand>
</feature>
<feature type="active site" description="Proton acceptor" evidence="12">
    <location>
        <position position="90"/>
    </location>
</feature>
<feature type="binding site" evidence="12">
    <location>
        <position position="69"/>
    </location>
    <ligand>
        <name>a CDP-1,2-diacyl-sn-glycerol</name>
        <dbReference type="ChEBI" id="CHEBI:58332"/>
    </ligand>
</feature>
<feature type="binding site" evidence="12">
    <location>
        <begin position="28"/>
        <end position="31"/>
    </location>
    <ligand>
        <name>a CDP-1,2-diacyl-sn-glycerol</name>
        <dbReference type="ChEBI" id="CHEBI:58332"/>
    </ligand>
</feature>
<feature type="transmembrane region" description="Helical" evidence="12">
    <location>
        <begin position="20"/>
        <end position="44"/>
    </location>
</feature>
<evidence type="ECO:0000256" key="4">
    <source>
        <dbReference type="ARBA" id="ARBA00011738"/>
    </source>
</evidence>
<keyword evidence="12" id="KW-1003">Cell membrane</keyword>
<keyword evidence="6 12" id="KW-1133">Transmembrane helix</keyword>
<keyword evidence="12" id="KW-0443">Lipid metabolism</keyword>
<evidence type="ECO:0000256" key="6">
    <source>
        <dbReference type="ARBA" id="ARBA00022989"/>
    </source>
</evidence>
<protein>
    <recommendedName>
        <fullName evidence="9 12">Phosphatidylinositol phosphate synthase</fullName>
        <shortName evidence="12">PIP synthase</shortName>
        <ecNumber evidence="12">2.7.8.-</ecNumber>
    </recommendedName>
    <alternativeName>
        <fullName evidence="10 12">CDP-diacylglycerol--D-myo-inositol-3-phosphate 3-phosphatidyltransferase</fullName>
    </alternativeName>
</protein>
<dbReference type="NCBIfam" id="NF045883">
    <property type="entry name" value="PIPSynth"/>
    <property type="match status" value="1"/>
</dbReference>
<feature type="transmembrane region" description="Helical" evidence="12">
    <location>
        <begin position="112"/>
        <end position="131"/>
    </location>
</feature>
<evidence type="ECO:0000256" key="12">
    <source>
        <dbReference type="HAMAP-Rule" id="MF_02241"/>
    </source>
</evidence>
<dbReference type="HAMAP" id="MF_02241">
    <property type="entry name" value="PIP_synthase"/>
    <property type="match status" value="1"/>
</dbReference>
<evidence type="ECO:0000313" key="13">
    <source>
        <dbReference type="EMBL" id="MBM7797099.1"/>
    </source>
</evidence>
<dbReference type="EC" id="2.7.8.-" evidence="12"/>
<keyword evidence="12" id="KW-0594">Phospholipid biosynthesis</keyword>
<dbReference type="InterPro" id="IPR043130">
    <property type="entry name" value="CDP-OH_PTrfase_TM_dom"/>
</dbReference>
<evidence type="ECO:0000313" key="14">
    <source>
        <dbReference type="Proteomes" id="UP000704762"/>
    </source>
</evidence>
<evidence type="ECO:0000256" key="1">
    <source>
        <dbReference type="ARBA" id="ARBA00004127"/>
    </source>
</evidence>
<comment type="caution">
    <text evidence="12">Lacks conserved residue(s) required for the propagation of feature annotation.</text>
</comment>
<evidence type="ECO:0000256" key="8">
    <source>
        <dbReference type="ARBA" id="ARBA00023935"/>
    </source>
</evidence>
<reference evidence="13 14" key="1">
    <citation type="submission" date="2021-01" db="EMBL/GenBank/DDBJ databases">
        <title>Sequencing the genomes of 1000 actinobacteria strains.</title>
        <authorList>
            <person name="Klenk H.-P."/>
        </authorList>
    </citation>
    <scope>NUCLEOTIDE SEQUENCE [LARGE SCALE GENOMIC DNA]</scope>
    <source>
        <strain evidence="13 14">DSM 18662</strain>
    </source>
</reference>
<gene>
    <name evidence="13" type="ORF">JOE57_000020</name>
</gene>
<feature type="binding site" evidence="12">
    <location>
        <position position="79"/>
    </location>
    <ligand>
        <name>a CDP-1,2-diacyl-sn-glycerol</name>
        <dbReference type="ChEBI" id="CHEBI:58332"/>
    </ligand>
</feature>
<dbReference type="InterPro" id="IPR000462">
    <property type="entry name" value="CDP-OH_P_trans"/>
</dbReference>
<comment type="subunit">
    <text evidence="4 12">Homodimer.</text>
</comment>
<dbReference type="RefSeq" id="WP_204915832.1">
    <property type="nucleotide sequence ID" value="NZ_BAAAQP010000003.1"/>
</dbReference>
<keyword evidence="12 13" id="KW-0808">Transferase</keyword>
<evidence type="ECO:0000256" key="11">
    <source>
        <dbReference type="ARBA" id="ARBA00048865"/>
    </source>
</evidence>
<comment type="catalytic activity">
    <reaction evidence="8 12">
        <text>1,2-di-(9Z-octadecenoyl)-sn-glycero-3-cytidine-5'-diphosphate + 1D-myo-inositol 3-phosphate = 1,2-di-(9Z-octadecenoyl)-sn-glycero-3-phospho-(1D-myo-inositol-3-phosphate) + CMP + H(+)</text>
        <dbReference type="Rhea" id="RHEA:61216"/>
        <dbReference type="ChEBI" id="CHEBI:15378"/>
        <dbReference type="ChEBI" id="CHEBI:58401"/>
        <dbReference type="ChEBI" id="CHEBI:60377"/>
        <dbReference type="ChEBI" id="CHEBI:85356"/>
        <dbReference type="ChEBI" id="CHEBI:144472"/>
    </reaction>
</comment>
<comment type="caution">
    <text evidence="13">The sequence shown here is derived from an EMBL/GenBank/DDBJ whole genome shotgun (WGS) entry which is preliminary data.</text>
</comment>
<comment type="function">
    <text evidence="12">Catalyzes the conjugation of the 1'-hydroxyl group of D-myo-inositol-3-phosphate (also named L-myo-inositol-1-phosphate) with a lipid tail of cytidine diphosphate diacylglycerol (CDP-DAG), forming phosphatidylinositol phosphate (PIP) and CMP. PIP is a precursor of phosphatidylinositol (PI) which is an essential lipid required for cell wall formation.</text>
</comment>
<dbReference type="Gene3D" id="1.20.120.1760">
    <property type="match status" value="1"/>
</dbReference>
<feature type="binding site" evidence="12">
    <location>
        <position position="68"/>
    </location>
    <ligand>
        <name>Mg(2+)</name>
        <dbReference type="ChEBI" id="CHEBI:18420"/>
        <label>1</label>
    </ligand>
</feature>
<evidence type="ECO:0000256" key="9">
    <source>
        <dbReference type="ARBA" id="ARBA00024082"/>
    </source>
</evidence>
<feature type="binding site" evidence="12">
    <location>
        <position position="86"/>
    </location>
    <ligand>
        <name>Mg(2+)</name>
        <dbReference type="ChEBI" id="CHEBI:18420"/>
        <label>1</label>
    </ligand>
</feature>
<dbReference type="InterPro" id="IPR044268">
    <property type="entry name" value="PIP_synthase_PgsA1"/>
</dbReference>
<feature type="binding site" evidence="12">
    <location>
        <position position="86"/>
    </location>
    <ligand>
        <name>Mg(2+)</name>
        <dbReference type="ChEBI" id="CHEBI:18420"/>
        <label>2</label>
    </ligand>
</feature>
<feature type="binding site" evidence="12">
    <location>
        <position position="65"/>
    </location>
    <ligand>
        <name>Mg(2+)</name>
        <dbReference type="ChEBI" id="CHEBI:18420"/>
        <label>2</label>
    </ligand>
</feature>
<keyword evidence="12" id="KW-1208">Phospholipid metabolism</keyword>
<organism evidence="13 14">
    <name type="scientific">Microlunatus panaciterrae</name>
    <dbReference type="NCBI Taxonomy" id="400768"/>
    <lineage>
        <taxon>Bacteria</taxon>
        <taxon>Bacillati</taxon>
        <taxon>Actinomycetota</taxon>
        <taxon>Actinomycetes</taxon>
        <taxon>Propionibacteriales</taxon>
        <taxon>Propionibacteriaceae</taxon>
        <taxon>Microlunatus</taxon>
    </lineage>
</organism>
<dbReference type="Proteomes" id="UP000704762">
    <property type="component" value="Unassembled WGS sequence"/>
</dbReference>
<proteinExistence type="inferred from homology"/>
<keyword evidence="14" id="KW-1185">Reference proteome</keyword>
<keyword evidence="12" id="KW-0479">Metal-binding</keyword>
<evidence type="ECO:0000256" key="3">
    <source>
        <dbReference type="ARBA" id="ARBA00010441"/>
    </source>
</evidence>
<keyword evidence="5 12" id="KW-0812">Transmembrane</keyword>
<keyword evidence="12" id="KW-0444">Lipid biosynthesis</keyword>
<name>A0ABS2RDN1_9ACTN</name>
<evidence type="ECO:0000256" key="5">
    <source>
        <dbReference type="ARBA" id="ARBA00022692"/>
    </source>
</evidence>
<evidence type="ECO:0000256" key="2">
    <source>
        <dbReference type="ARBA" id="ARBA00004805"/>
    </source>
</evidence>
<comment type="cofactor">
    <cofactor evidence="12">
        <name>Mg(2+)</name>
        <dbReference type="ChEBI" id="CHEBI:18420"/>
    </cofactor>
    <text evidence="12">Contains a di-nuclear catalytic Mg(2+) center.</text>
</comment>
<dbReference type="EMBL" id="JAFBCF010000001">
    <property type="protein sequence ID" value="MBM7797099.1"/>
    <property type="molecule type" value="Genomic_DNA"/>
</dbReference>
<sequence length="206" mass="21659">MLERFRGAWAAMLTPVAKLLLRLGISPDLVTLGGTAGVVLAAAICLPQGWLWQGALIITLFVISDSIDGQMAKLSGRQSRWGAFLDSSLDRLGDGAVFAGVALWFAGPGDSVLWAGVALWALVWGQVTPYVKARAESLGYTANGGLAARADRILIILLGLLLGGLGVPYAIEVAVTLLAVASTVTVLQRMLKVRRQATGKDHVEPA</sequence>
<evidence type="ECO:0000256" key="10">
    <source>
        <dbReference type="ARBA" id="ARBA00033137"/>
    </source>
</evidence>
<comment type="similarity">
    <text evidence="3 12">Belongs to the CDP-alcohol phosphatidyltransferase class-I family.</text>
</comment>
<dbReference type="Pfam" id="PF01066">
    <property type="entry name" value="CDP-OH_P_transf"/>
    <property type="match status" value="1"/>
</dbReference>
<comment type="subcellular location">
    <subcellularLocation>
        <location evidence="12">Cell membrane</location>
        <topology evidence="12">Multi-pass membrane protein</topology>
    </subcellularLocation>
    <subcellularLocation>
        <location evidence="1">Endomembrane system</location>
        <topology evidence="1">Multi-pass membrane protein</topology>
    </subcellularLocation>
</comment>
<evidence type="ECO:0000256" key="7">
    <source>
        <dbReference type="ARBA" id="ARBA00023136"/>
    </source>
</evidence>
<feature type="binding site" evidence="12">
    <location>
        <position position="90"/>
    </location>
    <ligand>
        <name>Mg(2+)</name>
        <dbReference type="ChEBI" id="CHEBI:18420"/>
        <label>2</label>
    </ligand>
</feature>
<dbReference type="GO" id="GO:0008444">
    <property type="term" value="F:CDP-diacylglycerol-glycerol-3-phosphate 3-phosphatidyltransferase activity"/>
    <property type="evidence" value="ECO:0007669"/>
    <property type="project" value="UniProtKB-EC"/>
</dbReference>
<comment type="pathway">
    <text evidence="2 12">Phospholipid metabolism; phosphatidylinositol phosphate biosynthesis.</text>
</comment>
<comment type="catalytic activity">
    <reaction evidence="11 12">
        <text>a CDP-1,2-diacyl-sn-glycerol + 1D-myo-inositol 3-phosphate = a 1,2-diacyl-sn-glycero-3-phospho-(1D-myo-inositol-3-phosphate) + CMP + H(+)</text>
        <dbReference type="Rhea" id="RHEA:60504"/>
        <dbReference type="ChEBI" id="CHEBI:15378"/>
        <dbReference type="ChEBI" id="CHEBI:58088"/>
        <dbReference type="ChEBI" id="CHEBI:58332"/>
        <dbReference type="ChEBI" id="CHEBI:58401"/>
        <dbReference type="ChEBI" id="CHEBI:60377"/>
    </reaction>
</comment>
<accession>A0ABS2RDN1</accession>
<keyword evidence="12" id="KW-0460">Magnesium</keyword>
<keyword evidence="7 12" id="KW-0472">Membrane</keyword>